<comment type="caution">
    <text evidence="1">The sequence shown here is derived from an EMBL/GenBank/DDBJ whole genome shotgun (WGS) entry which is preliminary data.</text>
</comment>
<reference evidence="1 2" key="1">
    <citation type="journal article" date="2014" name="Nat. Genet.">
        <title>Genome sequence of the hot pepper provides insights into the evolution of pungency in Capsicum species.</title>
        <authorList>
            <person name="Kim S."/>
            <person name="Park M."/>
            <person name="Yeom S.I."/>
            <person name="Kim Y.M."/>
            <person name="Lee J.M."/>
            <person name="Lee H.A."/>
            <person name="Seo E."/>
            <person name="Choi J."/>
            <person name="Cheong K."/>
            <person name="Kim K.T."/>
            <person name="Jung K."/>
            <person name="Lee G.W."/>
            <person name="Oh S.K."/>
            <person name="Bae C."/>
            <person name="Kim S.B."/>
            <person name="Lee H.Y."/>
            <person name="Kim S.Y."/>
            <person name="Kim M.S."/>
            <person name="Kang B.C."/>
            <person name="Jo Y.D."/>
            <person name="Yang H.B."/>
            <person name="Jeong H.J."/>
            <person name="Kang W.H."/>
            <person name="Kwon J.K."/>
            <person name="Shin C."/>
            <person name="Lim J.Y."/>
            <person name="Park J.H."/>
            <person name="Huh J.H."/>
            <person name="Kim J.S."/>
            <person name="Kim B.D."/>
            <person name="Cohen O."/>
            <person name="Paran I."/>
            <person name="Suh M.C."/>
            <person name="Lee S.B."/>
            <person name="Kim Y.K."/>
            <person name="Shin Y."/>
            <person name="Noh S.J."/>
            <person name="Park J."/>
            <person name="Seo Y.S."/>
            <person name="Kwon S.Y."/>
            <person name="Kim H.A."/>
            <person name="Park J.M."/>
            <person name="Kim H.J."/>
            <person name="Choi S.B."/>
            <person name="Bosland P.W."/>
            <person name="Reeves G."/>
            <person name="Jo S.H."/>
            <person name="Lee B.W."/>
            <person name="Cho H.T."/>
            <person name="Choi H.S."/>
            <person name="Lee M.S."/>
            <person name="Yu Y."/>
            <person name="Do Choi Y."/>
            <person name="Park B.S."/>
            <person name="van Deynze A."/>
            <person name="Ashrafi H."/>
            <person name="Hill T."/>
            <person name="Kim W.T."/>
            <person name="Pai H.S."/>
            <person name="Ahn H.K."/>
            <person name="Yeam I."/>
            <person name="Giovannoni J.J."/>
            <person name="Rose J.K."/>
            <person name="Sorensen I."/>
            <person name="Lee S.J."/>
            <person name="Kim R.W."/>
            <person name="Choi I.Y."/>
            <person name="Choi B.S."/>
            <person name="Lim J.S."/>
            <person name="Lee Y.H."/>
            <person name="Choi D."/>
        </authorList>
    </citation>
    <scope>NUCLEOTIDE SEQUENCE [LARGE SCALE GENOMIC DNA]</scope>
    <source>
        <strain evidence="2">cv. CM334</strain>
    </source>
</reference>
<keyword evidence="2" id="KW-1185">Reference proteome</keyword>
<dbReference type="EMBL" id="AYRZ02000008">
    <property type="protein sequence ID" value="PHT74280.1"/>
    <property type="molecule type" value="Genomic_DNA"/>
</dbReference>
<name>A0A2G2YWY1_CAPAN</name>
<dbReference type="STRING" id="4072.A0A2G2YWY1"/>
<sequence>MDFRGRIYHSGICHVHESDLSKVFILFSNNPQEGINQSVMDIVATSAAFKYKKFDLYDNGLKWYKEYHSFIYAFDERLISIAKGDSDPFQFIDNVLCNYRVEESNSVPITQDTAASAYQIMSYLLLSKKGLRE</sequence>
<dbReference type="SUPFAM" id="SSF56672">
    <property type="entry name" value="DNA/RNA polymerases"/>
    <property type="match status" value="1"/>
</dbReference>
<dbReference type="Gramene" id="PHT74280">
    <property type="protein sequence ID" value="PHT74280"/>
    <property type="gene ID" value="T459_21557"/>
</dbReference>
<proteinExistence type="predicted"/>
<evidence type="ECO:0000313" key="2">
    <source>
        <dbReference type="Proteomes" id="UP000222542"/>
    </source>
</evidence>
<evidence type="ECO:0000313" key="1">
    <source>
        <dbReference type="EMBL" id="PHT74280.1"/>
    </source>
</evidence>
<dbReference type="Proteomes" id="UP000222542">
    <property type="component" value="Unassembled WGS sequence"/>
</dbReference>
<accession>A0A2G2YWY1</accession>
<gene>
    <name evidence="1" type="ORF">T459_21557</name>
</gene>
<reference evidence="1 2" key="2">
    <citation type="journal article" date="2017" name="Genome Biol.">
        <title>New reference genome sequences of hot pepper reveal the massive evolution of plant disease-resistance genes by retroduplication.</title>
        <authorList>
            <person name="Kim S."/>
            <person name="Park J."/>
            <person name="Yeom S.I."/>
            <person name="Kim Y.M."/>
            <person name="Seo E."/>
            <person name="Kim K.T."/>
            <person name="Kim M.S."/>
            <person name="Lee J.M."/>
            <person name="Cheong K."/>
            <person name="Shin H.S."/>
            <person name="Kim S.B."/>
            <person name="Han K."/>
            <person name="Lee J."/>
            <person name="Park M."/>
            <person name="Lee H.A."/>
            <person name="Lee H.Y."/>
            <person name="Lee Y."/>
            <person name="Oh S."/>
            <person name="Lee J.H."/>
            <person name="Choi E."/>
            <person name="Choi E."/>
            <person name="Lee S.E."/>
            <person name="Jeon J."/>
            <person name="Kim H."/>
            <person name="Choi G."/>
            <person name="Song H."/>
            <person name="Lee J."/>
            <person name="Lee S.C."/>
            <person name="Kwon J.K."/>
            <person name="Lee H.Y."/>
            <person name="Koo N."/>
            <person name="Hong Y."/>
            <person name="Kim R.W."/>
            <person name="Kang W.H."/>
            <person name="Huh J.H."/>
            <person name="Kang B.C."/>
            <person name="Yang T.J."/>
            <person name="Lee Y.H."/>
            <person name="Bennetzen J.L."/>
            <person name="Choi D."/>
        </authorList>
    </citation>
    <scope>NUCLEOTIDE SEQUENCE [LARGE SCALE GENOMIC DNA]</scope>
    <source>
        <strain evidence="2">cv. CM334</strain>
    </source>
</reference>
<dbReference type="SMR" id="A0A2G2YWY1"/>
<dbReference type="OMA" id="GICHVHE"/>
<dbReference type="AlphaFoldDB" id="A0A2G2YWY1"/>
<dbReference type="InterPro" id="IPR043502">
    <property type="entry name" value="DNA/RNA_pol_sf"/>
</dbReference>
<organism evidence="1 2">
    <name type="scientific">Capsicum annuum</name>
    <name type="common">Capsicum pepper</name>
    <dbReference type="NCBI Taxonomy" id="4072"/>
    <lineage>
        <taxon>Eukaryota</taxon>
        <taxon>Viridiplantae</taxon>
        <taxon>Streptophyta</taxon>
        <taxon>Embryophyta</taxon>
        <taxon>Tracheophyta</taxon>
        <taxon>Spermatophyta</taxon>
        <taxon>Magnoliopsida</taxon>
        <taxon>eudicotyledons</taxon>
        <taxon>Gunneridae</taxon>
        <taxon>Pentapetalae</taxon>
        <taxon>asterids</taxon>
        <taxon>lamiids</taxon>
        <taxon>Solanales</taxon>
        <taxon>Solanaceae</taxon>
        <taxon>Solanoideae</taxon>
        <taxon>Capsiceae</taxon>
        <taxon>Capsicum</taxon>
    </lineage>
</organism>
<protein>
    <submittedName>
        <fullName evidence="1">Uncharacterized protein</fullName>
    </submittedName>
</protein>